<sequence>MNQVKEIFNQTLFVKEKFKKIETKEWSTKEFGTELMVQTGHLSDILLRQGFKHNPYNIDENNKHLGDEMSDILLNTFSIIDTTGISPESLTRSIQNEISSGTLVESLDWKQVGDFGIEQSRQESPEKPIDQSLFEKIIKHSSEMFFLTRNEELVLEDILNTATKLTINTFALGKYMELNLPGYFDKMTVESEAFVDQKYLKNIESYPYKVAPINLVIEESALPFLEKPPAIKLPNVEPLPFLLLRSSGLSWADFTREKIQEGGFSIDHEREVTDFEVLARHLYPAFADKEETYLWFLISRKAFPENYNIGHAFVLSEKDAERYAEIDSLKRKIRSSIGPLPFRVQYQGKNILTDLHHIHAPDPKDYKNEYQYLVALSKRTSL</sequence>
<organism evidence="1 2">
    <name type="scientific">Candidatus Shapirobacteria bacterium GW2011_GWE1_38_10</name>
    <dbReference type="NCBI Taxonomy" id="1618488"/>
    <lineage>
        <taxon>Bacteria</taxon>
        <taxon>Candidatus Shapironibacteriota</taxon>
    </lineage>
</organism>
<name>A0A0G0IGZ8_9BACT</name>
<accession>A0A0G0IGZ8</accession>
<protein>
    <submittedName>
        <fullName evidence="1">Uncharacterized protein</fullName>
    </submittedName>
</protein>
<evidence type="ECO:0000313" key="1">
    <source>
        <dbReference type="EMBL" id="KKQ50275.1"/>
    </source>
</evidence>
<dbReference type="Gene3D" id="1.10.287.1080">
    <property type="entry name" value="MazG-like"/>
    <property type="match status" value="1"/>
</dbReference>
<dbReference type="Proteomes" id="UP000034231">
    <property type="component" value="Unassembled WGS sequence"/>
</dbReference>
<reference evidence="1 2" key="1">
    <citation type="journal article" date="2015" name="Nature">
        <title>rRNA introns, odd ribosomes, and small enigmatic genomes across a large radiation of phyla.</title>
        <authorList>
            <person name="Brown C.T."/>
            <person name="Hug L.A."/>
            <person name="Thomas B.C."/>
            <person name="Sharon I."/>
            <person name="Castelle C.J."/>
            <person name="Singh A."/>
            <person name="Wilkins M.J."/>
            <person name="Williams K.H."/>
            <person name="Banfield J.F."/>
        </authorList>
    </citation>
    <scope>NUCLEOTIDE SEQUENCE [LARGE SCALE GENOMIC DNA]</scope>
</reference>
<dbReference type="AlphaFoldDB" id="A0A0G0IGZ8"/>
<comment type="caution">
    <text evidence="1">The sequence shown here is derived from an EMBL/GenBank/DDBJ whole genome shotgun (WGS) entry which is preliminary data.</text>
</comment>
<evidence type="ECO:0000313" key="2">
    <source>
        <dbReference type="Proteomes" id="UP000034231"/>
    </source>
</evidence>
<proteinExistence type="predicted"/>
<gene>
    <name evidence="1" type="ORF">US68_C0007G0038</name>
</gene>
<dbReference type="EMBL" id="LBTX01000007">
    <property type="protein sequence ID" value="KKQ50275.1"/>
    <property type="molecule type" value="Genomic_DNA"/>
</dbReference>